<dbReference type="PRINTS" id="PR00038">
    <property type="entry name" value="HTHLUXR"/>
</dbReference>
<reference evidence="5 6" key="1">
    <citation type="submission" date="2017-05" db="EMBL/GenBank/DDBJ databases">
        <title>Genome Sequence of Loktanella vestfoldensis Strain SMR4r Isolated from a Culture of the Diatom Skeletonema marinoi.</title>
        <authorList>
            <person name="Topel M."/>
            <person name="Pinder M.I.M."/>
            <person name="Johansson O.N."/>
            <person name="Kourtchenko O."/>
            <person name="Godhe A."/>
            <person name="Clarke A.K."/>
        </authorList>
    </citation>
    <scope>NUCLEOTIDE SEQUENCE [LARGE SCALE GENOMIC DNA]</scope>
    <source>
        <strain evidence="5 6">SMR4r</strain>
    </source>
</reference>
<dbReference type="PANTHER" id="PTHR44688">
    <property type="entry name" value="DNA-BINDING TRANSCRIPTIONAL ACTIVATOR DEVR_DOSR"/>
    <property type="match status" value="1"/>
</dbReference>
<sequence length="776" mass="84765">MRATLGLYPPHSRLAESILAGADPLVLISALPGTGRSTLLARIAELSGAQVVTAPCDVPPGARLGLIDLPAGAHFALPSGQTRIIISAAPQQITDFARLRLYGDLRIVGNADLFLAAGDDPSFHQSGGWPALSAFFSREMPSSAAQSIPTAYLRDTVLDRIDGGTVAVLHALALSRRGLDAAPLDSDACAALHWLQPLVVQNSDRWTYRTPALGQMFRDAMAEIAVETRTSRLLEAAGEPGVAIRSALAAGHRRRALAILERGGGVMLGHMEGPAEARAVLDAFGQDPDPSVLALRVMVALKSGQASHAALLLDAAEQTILNPAAAPDRAALLSRQNIPPELRMVRLLLGVYSDKPVSANFYGEFAALLAEAPPENHLLRGSVYNVALDEQIRSGRMGEAIATGERALAHYDAAGAPYLAFYIHVHLALMHLMAGAPNDAAPRLALARQKLGNTAFETPQDDLFLELLDAQVAYEQGRPEKMARFAETAFERFAYGELWPTIAAQALAFGAESLLQLRGAAAALQYIDSWRVQMWRTRRFRLLVAQREVLILQSANRWREARTQLETMATRIGHIWIESAGENLTDLRDAEDLTQALIWLRQKLLERPRDTLLGDQLAMLAANPHLSWRQRQCLAIWQAWSARRRGKIGEARRLLAHVLDTTAARSCRAPVLEERQLVVAMLDDPRMAGGPMENRPVPRDLRRGALDVAVTGLLSRQELRALLLLSEGCSNKELAREMRVSLPTIKFHLRNLYAKLGAADRRQAIDIARSRHILKT</sequence>
<dbReference type="AlphaFoldDB" id="A0A1Y0EE59"/>
<organism evidence="5 6">
    <name type="scientific">Yoonia vestfoldensis</name>
    <dbReference type="NCBI Taxonomy" id="245188"/>
    <lineage>
        <taxon>Bacteria</taxon>
        <taxon>Pseudomonadati</taxon>
        <taxon>Pseudomonadota</taxon>
        <taxon>Alphaproteobacteria</taxon>
        <taxon>Rhodobacterales</taxon>
        <taxon>Paracoccaceae</taxon>
        <taxon>Yoonia</taxon>
    </lineage>
</organism>
<evidence type="ECO:0000313" key="6">
    <source>
        <dbReference type="Proteomes" id="UP000195273"/>
    </source>
</evidence>
<protein>
    <submittedName>
        <fullName evidence="5">HTH-type transcriptional regulator AlkS</fullName>
    </submittedName>
</protein>
<evidence type="ECO:0000256" key="2">
    <source>
        <dbReference type="ARBA" id="ARBA00023125"/>
    </source>
</evidence>
<keyword evidence="2" id="KW-0238">DNA-binding</keyword>
<dbReference type="CDD" id="cd06170">
    <property type="entry name" value="LuxR_C_like"/>
    <property type="match status" value="1"/>
</dbReference>
<dbReference type="InterPro" id="IPR000792">
    <property type="entry name" value="Tscrpt_reg_LuxR_C"/>
</dbReference>
<dbReference type="Pfam" id="PF00196">
    <property type="entry name" value="GerE"/>
    <property type="match status" value="1"/>
</dbReference>
<proteinExistence type="predicted"/>
<accession>A0A1Y0EE59</accession>
<dbReference type="PROSITE" id="PS50043">
    <property type="entry name" value="HTH_LUXR_2"/>
    <property type="match status" value="1"/>
</dbReference>
<keyword evidence="3" id="KW-0804">Transcription</keyword>
<dbReference type="Proteomes" id="UP000195273">
    <property type="component" value="Chromosome"/>
</dbReference>
<keyword evidence="1" id="KW-0805">Transcription regulation</keyword>
<name>A0A1Y0EE59_9RHOB</name>
<evidence type="ECO:0000313" key="5">
    <source>
        <dbReference type="EMBL" id="ARU01728.1"/>
    </source>
</evidence>
<evidence type="ECO:0000259" key="4">
    <source>
        <dbReference type="PROSITE" id="PS50043"/>
    </source>
</evidence>
<dbReference type="SUPFAM" id="SSF46894">
    <property type="entry name" value="C-terminal effector domain of the bipartite response regulators"/>
    <property type="match status" value="1"/>
</dbReference>
<dbReference type="EMBL" id="CP021431">
    <property type="protein sequence ID" value="ARU01728.1"/>
    <property type="molecule type" value="Genomic_DNA"/>
</dbReference>
<feature type="domain" description="HTH luxR-type" evidence="4">
    <location>
        <begin position="707"/>
        <end position="772"/>
    </location>
</feature>
<dbReference type="Gene3D" id="1.10.10.10">
    <property type="entry name" value="Winged helix-like DNA-binding domain superfamily/Winged helix DNA-binding domain"/>
    <property type="match status" value="1"/>
</dbReference>
<evidence type="ECO:0000256" key="1">
    <source>
        <dbReference type="ARBA" id="ARBA00023015"/>
    </source>
</evidence>
<dbReference type="GO" id="GO:0003677">
    <property type="term" value="F:DNA binding"/>
    <property type="evidence" value="ECO:0007669"/>
    <property type="project" value="UniProtKB-KW"/>
</dbReference>
<evidence type="ECO:0000256" key="3">
    <source>
        <dbReference type="ARBA" id="ARBA00023163"/>
    </source>
</evidence>
<gene>
    <name evidence="5" type="primary">alkS</name>
    <name evidence="5" type="ORF">LOKVESSMR4R_02424</name>
</gene>
<dbReference type="GO" id="GO:0006355">
    <property type="term" value="P:regulation of DNA-templated transcription"/>
    <property type="evidence" value="ECO:0007669"/>
    <property type="project" value="InterPro"/>
</dbReference>
<dbReference type="InterPro" id="IPR036388">
    <property type="entry name" value="WH-like_DNA-bd_sf"/>
</dbReference>
<keyword evidence="6" id="KW-1185">Reference proteome</keyword>
<dbReference type="OrthoDB" id="8337506at2"/>
<dbReference type="SMART" id="SM00421">
    <property type="entry name" value="HTH_LUXR"/>
    <property type="match status" value="1"/>
</dbReference>
<dbReference type="KEGG" id="lvs:LOKVESSMR4R_02424"/>
<dbReference type="InterPro" id="IPR016032">
    <property type="entry name" value="Sig_transdc_resp-reg_C-effctor"/>
</dbReference>
<dbReference type="RefSeq" id="WP_087208721.1">
    <property type="nucleotide sequence ID" value="NZ_CP021431.1"/>
</dbReference>
<dbReference type="PANTHER" id="PTHR44688:SF25">
    <property type="entry name" value="HTH LUXR-TYPE DOMAIN-CONTAINING PROTEIN"/>
    <property type="match status" value="1"/>
</dbReference>